<name>A0A2K4X8S0_PSEVC</name>
<dbReference type="Proteomes" id="UP000238288">
    <property type="component" value="Chromosome PCAR9a"/>
</dbReference>
<evidence type="ECO:0000313" key="3">
    <source>
        <dbReference type="Proteomes" id="UP000238288"/>
    </source>
</evidence>
<dbReference type="AlphaFoldDB" id="A0A2K4X8S0"/>
<proteinExistence type="predicted"/>
<organism evidence="2 3">
    <name type="scientific">Pseudoalteromonas carrageenovora IAM 12662</name>
    <dbReference type="NCBI Taxonomy" id="1314868"/>
    <lineage>
        <taxon>Bacteria</taxon>
        <taxon>Pseudomonadati</taxon>
        <taxon>Pseudomonadota</taxon>
        <taxon>Gammaproteobacteria</taxon>
        <taxon>Alteromonadales</taxon>
        <taxon>Pseudoalteromonadaceae</taxon>
        <taxon>Pseudoalteromonas</taxon>
    </lineage>
</organism>
<dbReference type="EMBL" id="LT965928">
    <property type="protein sequence ID" value="SOU40730.1"/>
    <property type="molecule type" value="Genomic_DNA"/>
</dbReference>
<protein>
    <submittedName>
        <fullName evidence="2">Uncharacterized protein</fullName>
    </submittedName>
</protein>
<evidence type="ECO:0000256" key="1">
    <source>
        <dbReference type="SAM" id="SignalP"/>
    </source>
</evidence>
<sequence length="175" mass="19941">MHCILNTCPYILRIPYFSFKINMFKFRVFITAFLLLAALFSVQSNAAQTTQNLNPAVTSHILFTDAVDITKTKSVTESAGVPAPKKTHQTDFSAHQPRLTANNSSFFLHSVQSEPEYDVVFEFFAQHLVRQIFLRPQAVNAIQPWYTLVTHSKKSRLSGWKDANLLYRAVTTYHA</sequence>
<keyword evidence="1" id="KW-0732">Signal</keyword>
<accession>A0A2K4X8S0</accession>
<gene>
    <name evidence="2" type="ORF">PCAR9_A21183</name>
</gene>
<feature type="signal peptide" evidence="1">
    <location>
        <begin position="1"/>
        <end position="46"/>
    </location>
</feature>
<evidence type="ECO:0000313" key="2">
    <source>
        <dbReference type="EMBL" id="SOU40730.1"/>
    </source>
</evidence>
<reference evidence="2 3" key="1">
    <citation type="submission" date="2017-11" db="EMBL/GenBank/DDBJ databases">
        <authorList>
            <person name="Han C.G."/>
        </authorList>
    </citation>
    <scope>NUCLEOTIDE SEQUENCE [LARGE SCALE GENOMIC DNA]</scope>
    <source>
        <strain evidence="3">ATCC 43555</strain>
    </source>
</reference>
<feature type="chain" id="PRO_5014472252" evidence="1">
    <location>
        <begin position="47"/>
        <end position="175"/>
    </location>
</feature>